<evidence type="ECO:0000313" key="11">
    <source>
        <dbReference type="Proteomes" id="UP001596292"/>
    </source>
</evidence>
<evidence type="ECO:0000313" key="10">
    <source>
        <dbReference type="EMBL" id="MFC6792658.1"/>
    </source>
</evidence>
<dbReference type="EMBL" id="JBHSWN010000001">
    <property type="protein sequence ID" value="MFC6792658.1"/>
    <property type="molecule type" value="Genomic_DNA"/>
</dbReference>
<evidence type="ECO:0000259" key="9">
    <source>
        <dbReference type="Pfam" id="PF00361"/>
    </source>
</evidence>
<feature type="transmembrane region" description="Helical" evidence="8">
    <location>
        <begin position="253"/>
        <end position="276"/>
    </location>
</feature>
<evidence type="ECO:0000256" key="2">
    <source>
        <dbReference type="ARBA" id="ARBA00005346"/>
    </source>
</evidence>
<feature type="transmembrane region" description="Helical" evidence="8">
    <location>
        <begin position="168"/>
        <end position="189"/>
    </location>
</feature>
<feature type="transmembrane region" description="Helical" evidence="8">
    <location>
        <begin position="14"/>
        <end position="32"/>
    </location>
</feature>
<feature type="transmembrane region" description="Helical" evidence="8">
    <location>
        <begin position="439"/>
        <end position="461"/>
    </location>
</feature>
<dbReference type="PRINTS" id="PR01437">
    <property type="entry name" value="NUOXDRDTASE4"/>
</dbReference>
<keyword evidence="6 8" id="KW-0472">Membrane</keyword>
<evidence type="ECO:0000256" key="7">
    <source>
        <dbReference type="RuleBase" id="RU000320"/>
    </source>
</evidence>
<protein>
    <submittedName>
        <fullName evidence="10">Monovalent cation/H+ antiporter subunit D</fullName>
    </submittedName>
</protein>
<dbReference type="InterPro" id="IPR050586">
    <property type="entry name" value="CPA3_Na-H_Antiporter_D"/>
</dbReference>
<keyword evidence="5 8" id="KW-1133">Transmembrane helix</keyword>
<dbReference type="RefSeq" id="WP_378974798.1">
    <property type="nucleotide sequence ID" value="NZ_JBHSWN010000001.1"/>
</dbReference>
<feature type="transmembrane region" description="Helical" evidence="8">
    <location>
        <begin position="219"/>
        <end position="241"/>
    </location>
</feature>
<evidence type="ECO:0000256" key="5">
    <source>
        <dbReference type="ARBA" id="ARBA00022989"/>
    </source>
</evidence>
<evidence type="ECO:0000256" key="1">
    <source>
        <dbReference type="ARBA" id="ARBA00004651"/>
    </source>
</evidence>
<feature type="transmembrane region" description="Helical" evidence="8">
    <location>
        <begin position="41"/>
        <end position="63"/>
    </location>
</feature>
<evidence type="ECO:0000256" key="4">
    <source>
        <dbReference type="ARBA" id="ARBA00022692"/>
    </source>
</evidence>
<dbReference type="InterPro" id="IPR001750">
    <property type="entry name" value="ND/Mrp_TM"/>
</dbReference>
<accession>A0ABW2BQ97</accession>
<feature type="transmembrane region" description="Helical" evidence="8">
    <location>
        <begin position="117"/>
        <end position="134"/>
    </location>
</feature>
<comment type="subcellular location">
    <subcellularLocation>
        <location evidence="1">Cell membrane</location>
        <topology evidence="1">Multi-pass membrane protein</topology>
    </subcellularLocation>
    <subcellularLocation>
        <location evidence="7">Membrane</location>
        <topology evidence="7">Multi-pass membrane protein</topology>
    </subcellularLocation>
</comment>
<feature type="transmembrane region" description="Helical" evidence="8">
    <location>
        <begin position="335"/>
        <end position="357"/>
    </location>
</feature>
<sequence>MTNLAVDSVWSDHIVVLPIVLPIVVAGAMFLLDERRRTLKAALSFATVLALVGIAFFLVGWVTEAPRVYRVGNWAAPYGIVLVADRLSAMMLALSSVLGLCALVFSFARWGRAGPRFHGLFLLLLMGVNGAFLTGDLFNLFVFFEVMLAASYGLVLHGSGETRIRAGLGYIAVNLVASLFFLIGVSMIYGTMGTLNMADLARRLAGAGSDTGDLALFEIGSAILGLAFLIKCSAWPLGFWLPTTYAAASAPAAAILAILSKVGVYVVVRLSLLVFGEGLSQGFGQACLFGAGLATIAFGTIGLVAARDLTRAAGYAVMVSSGTILAALGTGSDAALAGALYYLFGSTLAAGALFLLAEVLQRGRDPEDHAVPVFADEYSDPFDDADAVEIGRVIPAGVAILGVGFLLCTLMLAGVPPLAGFVGKLAIFVGLSAGTPSAAGWWLIAALTLSSLGTLMPLVRLGILNLWIEHEAEPPKLTRSEFAAISGLMATCLALSIWGGPALAYADATVGWLTQPQSYVRAVLGDQGRPAT</sequence>
<feature type="transmembrane region" description="Helical" evidence="8">
    <location>
        <begin position="140"/>
        <end position="156"/>
    </location>
</feature>
<keyword evidence="11" id="KW-1185">Reference proteome</keyword>
<evidence type="ECO:0000256" key="6">
    <source>
        <dbReference type="ARBA" id="ARBA00023136"/>
    </source>
</evidence>
<comment type="caution">
    <text evidence="10">The sequence shown here is derived from an EMBL/GenBank/DDBJ whole genome shotgun (WGS) entry which is preliminary data.</text>
</comment>
<gene>
    <name evidence="10" type="ORF">ACFQE0_25740</name>
</gene>
<keyword evidence="3" id="KW-1003">Cell membrane</keyword>
<evidence type="ECO:0000256" key="8">
    <source>
        <dbReference type="SAM" id="Phobius"/>
    </source>
</evidence>
<dbReference type="PANTHER" id="PTHR42703:SF1">
    <property type="entry name" value="NA(+)_H(+) ANTIPORTER SUBUNIT D1"/>
    <property type="match status" value="1"/>
</dbReference>
<dbReference type="NCBIfam" id="NF009309">
    <property type="entry name" value="PRK12666.1"/>
    <property type="match status" value="1"/>
</dbReference>
<dbReference type="InterPro" id="IPR003918">
    <property type="entry name" value="NADH_UbQ_OxRdtase"/>
</dbReference>
<dbReference type="Proteomes" id="UP001596292">
    <property type="component" value="Unassembled WGS sequence"/>
</dbReference>
<feature type="transmembrane region" description="Helical" evidence="8">
    <location>
        <begin position="398"/>
        <end position="419"/>
    </location>
</feature>
<dbReference type="PANTHER" id="PTHR42703">
    <property type="entry name" value="NADH DEHYDROGENASE"/>
    <property type="match status" value="1"/>
</dbReference>
<feature type="transmembrane region" description="Helical" evidence="8">
    <location>
        <begin position="282"/>
        <end position="305"/>
    </location>
</feature>
<proteinExistence type="inferred from homology"/>
<reference evidence="11" key="1">
    <citation type="journal article" date="2019" name="Int. J. Syst. Evol. Microbiol.">
        <title>The Global Catalogue of Microorganisms (GCM) 10K type strain sequencing project: providing services to taxonomists for standard genome sequencing and annotation.</title>
        <authorList>
            <consortium name="The Broad Institute Genomics Platform"/>
            <consortium name="The Broad Institute Genome Sequencing Center for Infectious Disease"/>
            <person name="Wu L."/>
            <person name="Ma J."/>
        </authorList>
    </citation>
    <scope>NUCLEOTIDE SEQUENCE [LARGE SCALE GENOMIC DNA]</scope>
    <source>
        <strain evidence="11">CCUG 48316</strain>
    </source>
</reference>
<feature type="transmembrane region" description="Helical" evidence="8">
    <location>
        <begin position="312"/>
        <end position="329"/>
    </location>
</feature>
<dbReference type="Pfam" id="PF00361">
    <property type="entry name" value="Proton_antipo_M"/>
    <property type="match status" value="1"/>
</dbReference>
<comment type="similarity">
    <text evidence="2">Belongs to the CPA3 antiporters (TC 2.A.63) subunit D family.</text>
</comment>
<name>A0ABW2BQ97_9HYPH</name>
<keyword evidence="4 7" id="KW-0812">Transmembrane</keyword>
<feature type="transmembrane region" description="Helical" evidence="8">
    <location>
        <begin position="482"/>
        <end position="506"/>
    </location>
</feature>
<organism evidence="10 11">
    <name type="scientific">Methylobacterium komagatae</name>
    <dbReference type="NCBI Taxonomy" id="374425"/>
    <lineage>
        <taxon>Bacteria</taxon>
        <taxon>Pseudomonadati</taxon>
        <taxon>Pseudomonadota</taxon>
        <taxon>Alphaproteobacteria</taxon>
        <taxon>Hyphomicrobiales</taxon>
        <taxon>Methylobacteriaceae</taxon>
        <taxon>Methylobacterium</taxon>
    </lineage>
</organism>
<feature type="domain" description="NADH:quinone oxidoreductase/Mrp antiporter transmembrane" evidence="9">
    <location>
        <begin position="135"/>
        <end position="446"/>
    </location>
</feature>
<evidence type="ECO:0000256" key="3">
    <source>
        <dbReference type="ARBA" id="ARBA00022475"/>
    </source>
</evidence>
<feature type="transmembrane region" description="Helical" evidence="8">
    <location>
        <begin position="75"/>
        <end position="105"/>
    </location>
</feature>